<organism evidence="3 4">
    <name type="scientific">Chitinophaga jiangningensis</name>
    <dbReference type="NCBI Taxonomy" id="1419482"/>
    <lineage>
        <taxon>Bacteria</taxon>
        <taxon>Pseudomonadati</taxon>
        <taxon>Bacteroidota</taxon>
        <taxon>Chitinophagia</taxon>
        <taxon>Chitinophagales</taxon>
        <taxon>Chitinophagaceae</taxon>
        <taxon>Chitinophaga</taxon>
    </lineage>
</organism>
<feature type="compositionally biased region" description="Pro residues" evidence="2">
    <location>
        <begin position="51"/>
        <end position="64"/>
    </location>
</feature>
<dbReference type="Proteomes" id="UP000184420">
    <property type="component" value="Unassembled WGS sequence"/>
</dbReference>
<name>A0A1M7N3F8_9BACT</name>
<feature type="coiled-coil region" evidence="1">
    <location>
        <begin position="137"/>
        <end position="200"/>
    </location>
</feature>
<dbReference type="EMBL" id="FRBL01000016">
    <property type="protein sequence ID" value="SHM98071.1"/>
    <property type="molecule type" value="Genomic_DNA"/>
</dbReference>
<feature type="compositionally biased region" description="Pro residues" evidence="2">
    <location>
        <begin position="27"/>
        <end position="38"/>
    </location>
</feature>
<protein>
    <submittedName>
        <fullName evidence="3">Uncharacterized protein</fullName>
    </submittedName>
</protein>
<evidence type="ECO:0000256" key="1">
    <source>
        <dbReference type="SAM" id="Coils"/>
    </source>
</evidence>
<dbReference type="STRING" id="1419482.SAMN05444266_11646"/>
<sequence length="238" mass="26512">MNEEKDKNSFGILKSLKKLIFEDDPNAVPPPSPAPQPVAPQQKAPVTSAAVPPPLPATPPPLPGQQPVSEVKQMKLKVLEMLEKLNEPGVDFFEVWNAAAEMGGVDGNNLKAAYTSLKYVDKSLDKQKLLQSGQHYAAELKNIIDRETAQKQQQKQAVEQEQVREKANLGNEIQELERKLNELRQQLEIKQKSLREINSKYEPQLRDIDAKIALGNTAVAEVVNDIQQALQLIESNLI</sequence>
<evidence type="ECO:0000256" key="2">
    <source>
        <dbReference type="SAM" id="MobiDB-lite"/>
    </source>
</evidence>
<reference evidence="3 4" key="1">
    <citation type="submission" date="2016-11" db="EMBL/GenBank/DDBJ databases">
        <authorList>
            <person name="Jaros S."/>
            <person name="Januszkiewicz K."/>
            <person name="Wedrychowicz H."/>
        </authorList>
    </citation>
    <scope>NUCLEOTIDE SEQUENCE [LARGE SCALE GENOMIC DNA]</scope>
    <source>
        <strain evidence="3 4">DSM 27406</strain>
    </source>
</reference>
<keyword evidence="4" id="KW-1185">Reference proteome</keyword>
<evidence type="ECO:0000313" key="4">
    <source>
        <dbReference type="Proteomes" id="UP000184420"/>
    </source>
</evidence>
<accession>A0A1M7N3F8</accession>
<dbReference type="AlphaFoldDB" id="A0A1M7N3F8"/>
<feature type="compositionally biased region" description="Low complexity" evidence="2">
    <location>
        <begin position="39"/>
        <end position="50"/>
    </location>
</feature>
<keyword evidence="1" id="KW-0175">Coiled coil</keyword>
<evidence type="ECO:0000313" key="3">
    <source>
        <dbReference type="EMBL" id="SHM98071.1"/>
    </source>
</evidence>
<feature type="region of interest" description="Disordered" evidence="2">
    <location>
        <begin position="22"/>
        <end position="67"/>
    </location>
</feature>
<proteinExistence type="predicted"/>
<dbReference type="RefSeq" id="WP_073087770.1">
    <property type="nucleotide sequence ID" value="NZ_FRBL01000016.1"/>
</dbReference>
<gene>
    <name evidence="3" type="ORF">SAMN05444266_11646</name>
</gene>
<dbReference type="OrthoDB" id="663621at2"/>